<keyword evidence="1" id="KW-0732">Signal</keyword>
<dbReference type="GO" id="GO:0016787">
    <property type="term" value="F:hydrolase activity"/>
    <property type="evidence" value="ECO:0007669"/>
    <property type="project" value="UniProtKB-KW"/>
</dbReference>
<dbReference type="AlphaFoldDB" id="A0A0E9LY57"/>
<gene>
    <name evidence="3" type="ORF">JCM15548_12038</name>
</gene>
<feature type="domain" description="Glycosyl hydrolase-like 10" evidence="2">
    <location>
        <begin position="2"/>
        <end position="50"/>
    </location>
</feature>
<sequence length="205" mass="24364">MGWIDYVVPQIYWSTKDEAANFIKLADWWNKQMTNRHLYIGHGIYKINGTQQHWDNPRELEEQLHYTRQLENVKGSAFYSHNHFMRENNNLNSMLQDSLYQSRALTPPMPWLNNMAPQAVKNVRHKRGIITWEAPEMVNTIHKPLKYIVFIDSGDGQEEWFITPNRFYRPSNPSSNKKSRYTISVASMDNFNQISERSEPLKIRF</sequence>
<dbReference type="EMBL" id="BAZW01000013">
    <property type="protein sequence ID" value="GAO29810.1"/>
    <property type="molecule type" value="Genomic_DNA"/>
</dbReference>
<evidence type="ECO:0000259" key="2">
    <source>
        <dbReference type="Pfam" id="PF02638"/>
    </source>
</evidence>
<dbReference type="STRING" id="1236989.JCM15548_12038"/>
<accession>A0A0E9LY57</accession>
<dbReference type="Proteomes" id="UP000032900">
    <property type="component" value="Unassembled WGS sequence"/>
</dbReference>
<keyword evidence="4" id="KW-1185">Reference proteome</keyword>
<dbReference type="PANTHER" id="PTHR43405:SF1">
    <property type="entry name" value="GLYCOSYL HYDROLASE DIGH"/>
    <property type="match status" value="1"/>
</dbReference>
<protein>
    <submittedName>
        <fullName evidence="3">Predicted glycoside hydrolase</fullName>
    </submittedName>
</protein>
<evidence type="ECO:0000256" key="1">
    <source>
        <dbReference type="ARBA" id="ARBA00022729"/>
    </source>
</evidence>
<evidence type="ECO:0000313" key="4">
    <source>
        <dbReference type="Proteomes" id="UP000032900"/>
    </source>
</evidence>
<dbReference type="InterPro" id="IPR003790">
    <property type="entry name" value="GHL10"/>
</dbReference>
<organism evidence="3 4">
    <name type="scientific">Geofilum rubicundum JCM 15548</name>
    <dbReference type="NCBI Taxonomy" id="1236989"/>
    <lineage>
        <taxon>Bacteria</taxon>
        <taxon>Pseudomonadati</taxon>
        <taxon>Bacteroidota</taxon>
        <taxon>Bacteroidia</taxon>
        <taxon>Marinilabiliales</taxon>
        <taxon>Marinilabiliaceae</taxon>
        <taxon>Geofilum</taxon>
    </lineage>
</organism>
<comment type="caution">
    <text evidence="3">The sequence shown here is derived from an EMBL/GenBank/DDBJ whole genome shotgun (WGS) entry which is preliminary data.</text>
</comment>
<name>A0A0E9LY57_9BACT</name>
<dbReference type="Pfam" id="PF02638">
    <property type="entry name" value="GHL10"/>
    <property type="match status" value="1"/>
</dbReference>
<reference evidence="3 4" key="1">
    <citation type="journal article" date="2015" name="Microbes Environ.">
        <title>Distribution and evolution of nitrogen fixation genes in the phylum bacteroidetes.</title>
        <authorList>
            <person name="Inoue J."/>
            <person name="Oshima K."/>
            <person name="Suda W."/>
            <person name="Sakamoto M."/>
            <person name="Iino T."/>
            <person name="Noda S."/>
            <person name="Hongoh Y."/>
            <person name="Hattori M."/>
            <person name="Ohkuma M."/>
        </authorList>
    </citation>
    <scope>NUCLEOTIDE SEQUENCE [LARGE SCALE GENOMIC DNA]</scope>
    <source>
        <strain evidence="3">JCM 15548</strain>
    </source>
</reference>
<dbReference type="PANTHER" id="PTHR43405">
    <property type="entry name" value="GLYCOSYL HYDROLASE DIGH"/>
    <property type="match status" value="1"/>
</dbReference>
<evidence type="ECO:0000313" key="3">
    <source>
        <dbReference type="EMBL" id="GAO29810.1"/>
    </source>
</evidence>
<proteinExistence type="predicted"/>
<keyword evidence="3" id="KW-0378">Hydrolase</keyword>
<dbReference type="InterPro" id="IPR052177">
    <property type="entry name" value="Divisome_Glycosyl_Hydrolase"/>
</dbReference>